<feature type="region of interest" description="Disordered" evidence="5">
    <location>
        <begin position="127"/>
        <end position="156"/>
    </location>
</feature>
<dbReference type="EMBL" id="CYGY02000036">
    <property type="protein sequence ID" value="SIT43881.1"/>
    <property type="molecule type" value="Genomic_DNA"/>
</dbReference>
<dbReference type="Proteomes" id="UP000195569">
    <property type="component" value="Unassembled WGS sequence"/>
</dbReference>
<evidence type="ECO:0000256" key="1">
    <source>
        <dbReference type="ARBA" id="ARBA00004453"/>
    </source>
</evidence>
<feature type="region of interest" description="Disordered" evidence="5">
    <location>
        <begin position="311"/>
        <end position="331"/>
    </location>
</feature>
<organism evidence="7 8">
    <name type="scientific">Paraburkholderia piptadeniae</name>
    <dbReference type="NCBI Taxonomy" id="1701573"/>
    <lineage>
        <taxon>Bacteria</taxon>
        <taxon>Pseudomonadati</taxon>
        <taxon>Pseudomonadota</taxon>
        <taxon>Betaproteobacteria</taxon>
        <taxon>Burkholderiales</taxon>
        <taxon>Burkholderiaceae</taxon>
        <taxon>Paraburkholderia</taxon>
    </lineage>
</organism>
<dbReference type="GO" id="GO:0009295">
    <property type="term" value="C:nucleoid"/>
    <property type="evidence" value="ECO:0007669"/>
    <property type="project" value="UniProtKB-SubCell"/>
</dbReference>
<dbReference type="InterPro" id="IPR027444">
    <property type="entry name" value="H-NS_C_dom"/>
</dbReference>
<dbReference type="PANTHER" id="PTHR38097:SF2">
    <property type="entry name" value="DNA-BINDING PROTEIN STPA"/>
    <property type="match status" value="1"/>
</dbReference>
<accession>A0A1N7S978</accession>
<comment type="similarity">
    <text evidence="2">Belongs to the histone-like protein H-NS family.</text>
</comment>
<keyword evidence="8" id="KW-1185">Reference proteome</keyword>
<protein>
    <submittedName>
        <fullName evidence="7">DNA-binding protein H-NS</fullName>
    </submittedName>
</protein>
<keyword evidence="3" id="KW-0963">Cytoplasm</keyword>
<dbReference type="Pfam" id="PF00816">
    <property type="entry name" value="Histone_HNS"/>
    <property type="match status" value="3"/>
</dbReference>
<dbReference type="SMART" id="SM00528">
    <property type="entry name" value="HNS"/>
    <property type="match status" value="3"/>
</dbReference>
<evidence type="ECO:0000256" key="2">
    <source>
        <dbReference type="ARBA" id="ARBA00010610"/>
    </source>
</evidence>
<feature type="domain" description="DNA-binding protein H-NS-like C-terminal" evidence="6">
    <location>
        <begin position="191"/>
        <end position="231"/>
    </location>
</feature>
<feature type="compositionally biased region" description="Low complexity" evidence="5">
    <location>
        <begin position="127"/>
        <end position="136"/>
    </location>
</feature>
<evidence type="ECO:0000259" key="6">
    <source>
        <dbReference type="SMART" id="SM00528"/>
    </source>
</evidence>
<proteinExistence type="inferred from homology"/>
<evidence type="ECO:0000256" key="5">
    <source>
        <dbReference type="SAM" id="MobiDB-lite"/>
    </source>
</evidence>
<evidence type="ECO:0000313" key="7">
    <source>
        <dbReference type="EMBL" id="SIT43881.1"/>
    </source>
</evidence>
<evidence type="ECO:0000256" key="3">
    <source>
        <dbReference type="ARBA" id="ARBA00022490"/>
    </source>
</evidence>
<dbReference type="AlphaFoldDB" id="A0A1N7S978"/>
<gene>
    <name evidence="7" type="ORF">BN2476_360014</name>
</gene>
<evidence type="ECO:0000313" key="8">
    <source>
        <dbReference type="Proteomes" id="UP000195569"/>
    </source>
</evidence>
<dbReference type="Gene3D" id="4.10.430.30">
    <property type="match status" value="3"/>
</dbReference>
<comment type="caution">
    <text evidence="7">The sequence shown here is derived from an EMBL/GenBank/DDBJ whole genome shotgun (WGS) entry which is preliminary data.</text>
</comment>
<feature type="domain" description="DNA-binding protein H-NS-like C-terminal" evidence="6">
    <location>
        <begin position="131"/>
        <end position="171"/>
    </location>
</feature>
<dbReference type="PANTHER" id="PTHR38097">
    <property type="match status" value="1"/>
</dbReference>
<keyword evidence="4 7" id="KW-0238">DNA-binding</keyword>
<dbReference type="RefSeq" id="WP_087735991.1">
    <property type="nucleotide sequence ID" value="NZ_CYGY02000036.1"/>
</dbReference>
<name>A0A1N7S978_9BURK</name>
<dbReference type="OrthoDB" id="5297879at2"/>
<evidence type="ECO:0000256" key="4">
    <source>
        <dbReference type="ARBA" id="ARBA00023125"/>
    </source>
</evidence>
<dbReference type="SUPFAM" id="SSF81273">
    <property type="entry name" value="H-NS histone-like proteins"/>
    <property type="match status" value="3"/>
</dbReference>
<dbReference type="GO" id="GO:0003677">
    <property type="term" value="F:DNA binding"/>
    <property type="evidence" value="ECO:0007669"/>
    <property type="project" value="UniProtKB-KW"/>
</dbReference>
<reference evidence="7" key="1">
    <citation type="submission" date="2016-12" db="EMBL/GenBank/DDBJ databases">
        <authorList>
            <person name="Moulin L."/>
        </authorList>
    </citation>
    <scope>NUCLEOTIDE SEQUENCE [LARGE SCALE GENOMIC DNA]</scope>
    <source>
        <strain evidence="7">STM 7183</strain>
    </source>
</reference>
<comment type="subcellular location">
    <subcellularLocation>
        <location evidence="1">Cytoplasm</location>
        <location evidence="1">Nucleoid</location>
    </subcellularLocation>
</comment>
<feature type="domain" description="DNA-binding protein H-NS-like C-terminal" evidence="6">
    <location>
        <begin position="65"/>
        <end position="105"/>
    </location>
</feature>
<feature type="compositionally biased region" description="Polar residues" evidence="5">
    <location>
        <begin position="322"/>
        <end position="331"/>
    </location>
</feature>
<sequence length="331" mass="33631">MATIENLQAKIAKLQAQAELIARNESSTVIAKIRDIMERYGLTTADIEAHLGGKKRGREAGVKVAGKPATGAAKYQDLKTGATWTGHGRAPAWIANAKDRTKFLIDGSSSLAVNIGAANKSKAAAKAAGKTTAKGKLPPKYRNPKTGETWSGHARPPQWIAGAKDRAKFLIDGSSAVSAPAAEKPAAKTGAYVRGPQPAKYLDPKTGATWSGRGPAPAWLAGAKDRAKFLIAGAGEGAVEPKAAAAKKAPASAKKTAAKKAATKKAVAKKGAVKKAVATAKKAPAKKAAAKKAVVKKAAKKPVAKKASVSTVSGGIAPATAPETTSVTASA</sequence>